<dbReference type="AlphaFoldDB" id="A0A8H5ERL2"/>
<feature type="region of interest" description="Disordered" evidence="1">
    <location>
        <begin position="1"/>
        <end position="22"/>
    </location>
</feature>
<keyword evidence="3" id="KW-1185">Reference proteome</keyword>
<reference evidence="2 3" key="1">
    <citation type="journal article" date="2020" name="ISME J.">
        <title>Uncovering the hidden diversity of litter-decomposition mechanisms in mushroom-forming fungi.</title>
        <authorList>
            <person name="Floudas D."/>
            <person name="Bentzer J."/>
            <person name="Ahren D."/>
            <person name="Johansson T."/>
            <person name="Persson P."/>
            <person name="Tunlid A."/>
        </authorList>
    </citation>
    <scope>NUCLEOTIDE SEQUENCE [LARGE SCALE GENOMIC DNA]</scope>
    <source>
        <strain evidence="2 3">CBS 175.51</strain>
    </source>
</reference>
<dbReference type="Proteomes" id="UP000541558">
    <property type="component" value="Unassembled WGS sequence"/>
</dbReference>
<name>A0A8H5ERL2_9AGAR</name>
<dbReference type="Gene3D" id="3.80.10.10">
    <property type="entry name" value="Ribonuclease Inhibitor"/>
    <property type="match status" value="1"/>
</dbReference>
<evidence type="ECO:0000313" key="3">
    <source>
        <dbReference type="Proteomes" id="UP000541558"/>
    </source>
</evidence>
<proteinExistence type="predicted"/>
<accession>A0A8H5ERL2</accession>
<comment type="caution">
    <text evidence="2">The sequence shown here is derived from an EMBL/GenBank/DDBJ whole genome shotgun (WGS) entry which is preliminary data.</text>
</comment>
<dbReference type="InterPro" id="IPR032675">
    <property type="entry name" value="LRR_dom_sf"/>
</dbReference>
<gene>
    <name evidence="2" type="ORF">D9611_013613</name>
</gene>
<evidence type="ECO:0000313" key="2">
    <source>
        <dbReference type="EMBL" id="KAF5309746.1"/>
    </source>
</evidence>
<protein>
    <submittedName>
        <fullName evidence="2">Uncharacterized protein</fullName>
    </submittedName>
</protein>
<organism evidence="2 3">
    <name type="scientific">Ephemerocybe angulata</name>
    <dbReference type="NCBI Taxonomy" id="980116"/>
    <lineage>
        <taxon>Eukaryota</taxon>
        <taxon>Fungi</taxon>
        <taxon>Dikarya</taxon>
        <taxon>Basidiomycota</taxon>
        <taxon>Agaricomycotina</taxon>
        <taxon>Agaricomycetes</taxon>
        <taxon>Agaricomycetidae</taxon>
        <taxon>Agaricales</taxon>
        <taxon>Agaricineae</taxon>
        <taxon>Psathyrellaceae</taxon>
        <taxon>Ephemerocybe</taxon>
    </lineage>
</organism>
<dbReference type="SUPFAM" id="SSF52058">
    <property type="entry name" value="L domain-like"/>
    <property type="match status" value="1"/>
</dbReference>
<dbReference type="EMBL" id="JAACJK010000231">
    <property type="protein sequence ID" value="KAF5309746.1"/>
    <property type="molecule type" value="Genomic_DNA"/>
</dbReference>
<evidence type="ECO:0000256" key="1">
    <source>
        <dbReference type="SAM" id="MobiDB-lite"/>
    </source>
</evidence>
<sequence length="390" mass="43756">MAEYPPQLGARSPFTNNPSQRMDRSLRLSPFIYHRYIPQHRLRTTRIHRISQAHSVLTIPPTRVSSLSLDDLPQDFFSGLVAAGPVGPWPILSHLHLSSNDADQDPDKDAPMFGEMPALKSLSVNHLYVLDLTLPWSQLLHIRLLGVYPYEIRGVLARARNLLTLNASVVYGETDIPPLCLHQNLQSLTFSNRINKGSTFFNSLRLPALTSLTLVLDDRKVLTGNGGERFSKFDMHPFLSQSGCQLVDLTISDGALVETHILTWLSALPSLRILRLFKIKLYEEANPGGDFVALGPTIVHQMTQSSGWSPILPILEELTLEGTEVSFSPAVVFDFLRSRWGDERPPKEKGAASLQSIVWKTTGIAWTQLTEEQELVLGIWRMRGFHIDIQ</sequence>